<dbReference type="Proteomes" id="UP000683925">
    <property type="component" value="Unassembled WGS sequence"/>
</dbReference>
<feature type="transmembrane region" description="Helical" evidence="7">
    <location>
        <begin position="1493"/>
        <end position="1516"/>
    </location>
</feature>
<evidence type="ECO:0000256" key="5">
    <source>
        <dbReference type="ARBA" id="ARBA00023136"/>
    </source>
</evidence>
<evidence type="ECO:0000256" key="4">
    <source>
        <dbReference type="ARBA" id="ARBA00022989"/>
    </source>
</evidence>
<dbReference type="CDD" id="cd07302">
    <property type="entry name" value="CHD"/>
    <property type="match status" value="2"/>
</dbReference>
<feature type="transmembrane region" description="Helical" evidence="7">
    <location>
        <begin position="2120"/>
        <end position="2144"/>
    </location>
</feature>
<dbReference type="GO" id="GO:0005886">
    <property type="term" value="C:plasma membrane"/>
    <property type="evidence" value="ECO:0007669"/>
    <property type="project" value="TreeGrafter"/>
</dbReference>
<feature type="transmembrane region" description="Helical" evidence="7">
    <location>
        <begin position="2164"/>
        <end position="2188"/>
    </location>
</feature>
<dbReference type="OrthoDB" id="354346at2759"/>
<reference evidence="9" key="1">
    <citation type="submission" date="2021-01" db="EMBL/GenBank/DDBJ databases">
        <authorList>
            <consortium name="Genoscope - CEA"/>
            <person name="William W."/>
        </authorList>
    </citation>
    <scope>NUCLEOTIDE SEQUENCE</scope>
</reference>
<keyword evidence="10" id="KW-1185">Reference proteome</keyword>
<feature type="transmembrane region" description="Helical" evidence="7">
    <location>
        <begin position="441"/>
        <end position="460"/>
    </location>
</feature>
<dbReference type="GO" id="GO:0007189">
    <property type="term" value="P:adenylate cyclase-activating G protein-coupled receptor signaling pathway"/>
    <property type="evidence" value="ECO:0007669"/>
    <property type="project" value="TreeGrafter"/>
</dbReference>
<feature type="transmembrane region" description="Helical" evidence="7">
    <location>
        <begin position="1325"/>
        <end position="1345"/>
    </location>
</feature>
<dbReference type="EMBL" id="CAJJDP010000076">
    <property type="protein sequence ID" value="CAD8181853.1"/>
    <property type="molecule type" value="Genomic_DNA"/>
</dbReference>
<comment type="subcellular location">
    <subcellularLocation>
        <location evidence="1">Membrane</location>
    </subcellularLocation>
</comment>
<evidence type="ECO:0000313" key="9">
    <source>
        <dbReference type="EMBL" id="CAD8181853.1"/>
    </source>
</evidence>
<feature type="transmembrane region" description="Helical" evidence="7">
    <location>
        <begin position="1298"/>
        <end position="1318"/>
    </location>
</feature>
<evidence type="ECO:0000313" key="10">
    <source>
        <dbReference type="Proteomes" id="UP000683925"/>
    </source>
</evidence>
<feature type="transmembrane region" description="Helical" evidence="7">
    <location>
        <begin position="60"/>
        <end position="81"/>
    </location>
</feature>
<dbReference type="PANTHER" id="PTHR45627">
    <property type="entry name" value="ADENYLATE CYCLASE TYPE 1"/>
    <property type="match status" value="1"/>
</dbReference>
<comment type="caution">
    <text evidence="9">The sequence shown here is derived from an EMBL/GenBank/DDBJ whole genome shotgun (WGS) entry which is preliminary data.</text>
</comment>
<evidence type="ECO:0000256" key="2">
    <source>
        <dbReference type="ARBA" id="ARBA00022692"/>
    </source>
</evidence>
<dbReference type="GO" id="GO:0009190">
    <property type="term" value="P:cyclic nucleotide biosynthetic process"/>
    <property type="evidence" value="ECO:0007669"/>
    <property type="project" value="InterPro"/>
</dbReference>
<dbReference type="GO" id="GO:0004016">
    <property type="term" value="F:adenylate cyclase activity"/>
    <property type="evidence" value="ECO:0007669"/>
    <property type="project" value="TreeGrafter"/>
</dbReference>
<keyword evidence="6" id="KW-0456">Lyase</keyword>
<feature type="transmembrane region" description="Helical" evidence="7">
    <location>
        <begin position="1578"/>
        <end position="1596"/>
    </location>
</feature>
<feature type="transmembrane region" description="Helical" evidence="7">
    <location>
        <begin position="1528"/>
        <end position="1547"/>
    </location>
</feature>
<feature type="transmembrane region" description="Helical" evidence="7">
    <location>
        <begin position="1603"/>
        <end position="1622"/>
    </location>
</feature>
<feature type="transmembrane region" description="Helical" evidence="7">
    <location>
        <begin position="1469"/>
        <end position="1487"/>
    </location>
</feature>
<keyword evidence="3" id="KW-0547">Nucleotide-binding</keyword>
<dbReference type="PANTHER" id="PTHR45627:SF12">
    <property type="entry name" value="ADENYLATE CYCLASE TYPE 2"/>
    <property type="match status" value="1"/>
</dbReference>
<protein>
    <recommendedName>
        <fullName evidence="8">Guanylate cyclase domain-containing protein</fullName>
    </recommendedName>
</protein>
<dbReference type="SMART" id="SM00044">
    <property type="entry name" value="CYCc"/>
    <property type="match status" value="2"/>
</dbReference>
<sequence length="2473" mass="290507">MQKLLQHYDEFKRKTYQLHFRNGEVIKLDGYSTYSNRINRTSSILSIVLFAPFRVARNNIIYFTLSIISMILLASIWTMQFYNYCRDQQQYEFYFIFSFQLFAHISVEIYNKFKINGLDIKLNNQENKILKQWDECISNKEILKRIKQKASQKPKNEEIKEKDRTIPIKIDQSIKIDQIQRQLSQKSRSSGSINFNFSLIVQSQFSRQSINQGRPAGSPRQDRFDRMGSRASLMSPLIHEDMIIKNELKIKLVQDPAIRKFMQQVPCIFEKNTSRSKKIIDSKIINTADKMDLIKSITAAEIKLGDVIIVERNQIASCDILVLYCNDENFAISNQLCEYSNKNMRKPLVQNKFDSHNLVLFKKSFTGNIQLNETTNNLSGYFQLKKDPQSKGIEDENFIFAQEKLLNTPWVIGIVIQVGLNCRCYKQFEIRPQVPNYSQRLLISMIFLYFAFLILMYAITYQNKYVNEYLDIISLLFTNLLNLLFLLPHSFRFYYNLIQLFQQRIIYKISQMDMKQIKAFHPEYYQQYKRLTLNLDSILEGTFELRAIICNNRICHCREQELFQQAQVYASSISSQNIFKTVDSKEDSKIVDIQASYSHQIQSSKQQNNTQNSGRYLEEEIFSYEAQEEMVLNMPQTAGFRLISNFTNNDNTQQEFNALVQHQSINPDKSDYQQKSSINKVQLSMNSKSAKQVSLKDSRIDRKSIYLNDLIKIITSEDEFNNIILLQLALNHISYSKLRYTQTGEEKIKNVQVNLLDEKQTQIAKAFGFEFICVNNVQNISAYVVQINQKLYSFKLVDFQIHHHTQRLYMLFELDPDFEKTLNSEYILLVREANYKKSDIIDESKFNQKSSIHFLHQMDLEQLHQIHYYSCLLNHEDAAYYVNQQSLQYQSTFESEEFVYNYLEPFLQFNITLGYKYNIQPKALEFIKNFEKSKQSLFFYTEQLFSYSSSIIHQTEIQNHFKLIFDQDNDDDLRAYFKKSLQQFTQLFSESNCVSNSQVQSLNKLINPISSQLSNKKVQEDHHVAPLIAIILGSQACKIMLNNTYMINHMKLLFSLTKITLLFDANTQSLNFVQKLFDKPHLTLNLIFENQTLLKCHQGQHLQIALLQEFSYFQKVKYENINKQTFFKNMIQSLKVRLVYERCLFNELLIYHNTDAILQGFKELNELLFYYVPLLNILTKYQFLIAFQRTIYFSSFTITVYITSVWFFNNQMDLIVEFAFYSYFYSLIIYSAITIEFIQQQNLNSKRDQYQQKVIESIINQSKKKSNYVQIGIKSIIQGIITQLIFTYQNQIQSADVVIVYCFLSITLNDLISLLLQIGYQLKVAVFLIYSLSYLFFLLLHFNIMAPNLEFTFEISNLFEILLVIFIFQVSEQLFEHHFVLQVPQMKGLFQKISNSINHQKESMNQKQISILNLQREINKIFENIEQVDFNLQKLLLSQKQLFQNLGQWQSQIFQKAQSIMKWKQKSRIQGLQLIFFHCQMLIIIYSQSDTSYYFLITYIVYLIFLIAIYVFQLLYHLNSRQTQYLELIKYMISGIVTLVAVLGLSVPGMSSYYHSFSEIIVTFQLSSKLHPIYDNRLYLIPLVVVLIGYFVIFSLNVDITPYFVIIKISIILFFSVQQYLIKSYFILLEEDQATNQINFIEENNKINDILGILLPKFVRHRLNETDQYNIHQNQGHVAIVFCDICNFDQIIMEEQENIIPFLDDLFRTFDKYCEICGVQKIETVGKTYMASAGLKACEQELAYLSEIEPVQRALNLAEMMITYIRSKLWGHQSQALVGKIGIHYGRAISGVIGFHKPQFSLIGDTVNTTSRVCSTGQEDKITLSERAFEQLKNDKIEFEVRYVEMKGLGQRPTYVYVQKGNTKNYIAKSSINNSNCNSRQNTMNIANRVRTQSSHKGGLKKRSIAIQDPLNQRSKQLLQFQLSWNYQQQNGQQNSQSLSEENSIKKGLQNSISSHNLNHFPQDNDHEDKLYRNIKQPELISQLATLFHHKFHLELYQPEVDHYINYDQLLNVILLKNENGLEDTLILQNSFISLLKKSYNSSKNNYLEYHEYIYKQSEHVTNKIIQIYSFYYLIKQFCLIGVYNMISLPLIILQWLGCALNIISLLMYKKRMIDYWVQLIYMGLSFQLILAGIFVIFDMSLFLRYSHILEMIFIQSFFSNIQLLHFWIKILFCISSFTFEAFVLIFWKEHSISLFFAFIVMVYNINYCYFLEEQQVACFNQKNIFQSQQAKESQLLQYLLPKHILQTFLDDNNRARCLSDKIENVTILFADIAGFTEYSSRVTPEEVLLMLKNLFVEFDRKCYELNVYKLYTIGDCYVAIGMIDYNERNPAEEAKNIVDLAFEMIRIIEVVRKQINFDGLDMRIGIHTGCVFGGVMGTDIVRYDIYGPDVLIANKMESNGKKGQVHVSEVTKELLEQDYEDIYAFTLNTKVTLTAINRSIDGYIIEGLAEDDFPSDQINSQQIQVQSLHSEH</sequence>
<keyword evidence="2 7" id="KW-0812">Transmembrane</keyword>
<organism evidence="9 10">
    <name type="scientific">Paramecium octaurelia</name>
    <dbReference type="NCBI Taxonomy" id="43137"/>
    <lineage>
        <taxon>Eukaryota</taxon>
        <taxon>Sar</taxon>
        <taxon>Alveolata</taxon>
        <taxon>Ciliophora</taxon>
        <taxon>Intramacronucleata</taxon>
        <taxon>Oligohymenophorea</taxon>
        <taxon>Peniculida</taxon>
        <taxon>Parameciidae</taxon>
        <taxon>Paramecium</taxon>
    </lineage>
</organism>
<proteinExistence type="predicted"/>
<dbReference type="PROSITE" id="PS50125">
    <property type="entry name" value="GUANYLATE_CYCLASE_2"/>
    <property type="match status" value="2"/>
</dbReference>
<feature type="transmembrane region" description="Helical" evidence="7">
    <location>
        <begin position="2087"/>
        <end position="2108"/>
    </location>
</feature>
<feature type="domain" description="Guanylate cyclase" evidence="8">
    <location>
        <begin position="1679"/>
        <end position="1814"/>
    </location>
</feature>
<dbReference type="GO" id="GO:0035556">
    <property type="term" value="P:intracellular signal transduction"/>
    <property type="evidence" value="ECO:0007669"/>
    <property type="project" value="InterPro"/>
</dbReference>
<feature type="transmembrane region" description="Helical" evidence="7">
    <location>
        <begin position="1190"/>
        <end position="1208"/>
    </location>
</feature>
<gene>
    <name evidence="9" type="ORF">POCTA_138.1.T0770255</name>
</gene>
<evidence type="ECO:0000256" key="6">
    <source>
        <dbReference type="ARBA" id="ARBA00023239"/>
    </source>
</evidence>
<accession>A0A8S1VZF4</accession>
<dbReference type="GO" id="GO:0000166">
    <property type="term" value="F:nucleotide binding"/>
    <property type="evidence" value="ECO:0007669"/>
    <property type="project" value="UniProtKB-KW"/>
</dbReference>
<feature type="transmembrane region" description="Helical" evidence="7">
    <location>
        <begin position="2195"/>
        <end position="2213"/>
    </location>
</feature>
<name>A0A8S1VZF4_PAROT</name>
<keyword evidence="5 7" id="KW-0472">Membrane</keyword>
<feature type="transmembrane region" description="Helical" evidence="7">
    <location>
        <begin position="472"/>
        <end position="495"/>
    </location>
</feature>
<feature type="transmembrane region" description="Helical" evidence="7">
    <location>
        <begin position="1220"/>
        <end position="1238"/>
    </location>
</feature>
<dbReference type="InterPro" id="IPR001054">
    <property type="entry name" value="A/G_cyclase"/>
</dbReference>
<evidence type="ECO:0000256" key="7">
    <source>
        <dbReference type="SAM" id="Phobius"/>
    </source>
</evidence>
<evidence type="ECO:0000259" key="8">
    <source>
        <dbReference type="PROSITE" id="PS50125"/>
    </source>
</evidence>
<dbReference type="Pfam" id="PF00211">
    <property type="entry name" value="Guanylate_cyc"/>
    <property type="match status" value="2"/>
</dbReference>
<feature type="domain" description="Guanylate cyclase" evidence="8">
    <location>
        <begin position="2267"/>
        <end position="2398"/>
    </location>
</feature>
<dbReference type="OMA" id="TMNIANR"/>
<evidence type="ECO:0000256" key="3">
    <source>
        <dbReference type="ARBA" id="ARBA00022741"/>
    </source>
</evidence>
<keyword evidence="4 7" id="KW-1133">Transmembrane helix</keyword>
<evidence type="ECO:0000256" key="1">
    <source>
        <dbReference type="ARBA" id="ARBA00004370"/>
    </source>
</evidence>